<evidence type="ECO:0000313" key="1">
    <source>
        <dbReference type="EMBL" id="SMQ30366.1"/>
    </source>
</evidence>
<comment type="caution">
    <text evidence="1">The sequence shown here is derived from an EMBL/GenBank/DDBJ whole genome shotgun (WGS) entry which is preliminary data.</text>
</comment>
<proteinExistence type="predicted"/>
<reference evidence="1" key="1">
    <citation type="submission" date="2017-05" db="EMBL/GenBank/DDBJ databases">
        <authorList>
            <person name="Varghese N."/>
            <person name="Submissions S."/>
        </authorList>
    </citation>
    <scope>NUCLEOTIDE SEQUENCE</scope>
    <source>
        <strain evidence="1">LMG 28168</strain>
    </source>
</reference>
<evidence type="ECO:0000313" key="2">
    <source>
        <dbReference type="Proteomes" id="UP001158048"/>
    </source>
</evidence>
<accession>A0ACD2UDS0</accession>
<dbReference type="EMBL" id="FXUY01000002">
    <property type="protein sequence ID" value="SMQ30366.1"/>
    <property type="molecule type" value="Genomic_DNA"/>
</dbReference>
<sequence length="315" mass="35075">MNRNDLRKIDFSLLIIFETLMEEHSLTRTGEKLFLCQSAISASLNRLRQLFDDPLFVRLGRTMEPTSRAIEILQNLTPAIDKMAVALHNVSDFDPKTSSSVFKIGLSDDVEYSLLPCLLRQLRQEAPQISFAVHRTDHSVIADQLSSGEISLGVSNSRDLPANAKRKFLRNIRPTVLSADSQMQPLDLDEYCKRPHVSISLSGEMTDHVDRALGSLGRQRQVVLAVPQYSALKALIEHSDLVAVVPDYVAKAMLRQGGLRMDPVPVTLPSADLSLSWSAMLDNDAGERWLRSRVTHHLCEKRATPGEISPNTQAA</sequence>
<organism evidence="1 2">
    <name type="scientific">Pseudomonas helmanticensis</name>
    <dbReference type="NCBI Taxonomy" id="1471381"/>
    <lineage>
        <taxon>Bacteria</taxon>
        <taxon>Pseudomonadati</taxon>
        <taxon>Pseudomonadota</taxon>
        <taxon>Gammaproteobacteria</taxon>
        <taxon>Pseudomonadales</taxon>
        <taxon>Pseudomonadaceae</taxon>
        <taxon>Pseudomonas</taxon>
    </lineage>
</organism>
<name>A0ACD2UDS0_9PSED</name>
<keyword evidence="2" id="KW-1185">Reference proteome</keyword>
<dbReference type="Proteomes" id="UP001158048">
    <property type="component" value="Unassembled WGS sequence"/>
</dbReference>
<gene>
    <name evidence="1" type="ORF">SAMN04488483_5364</name>
</gene>
<protein>
    <submittedName>
        <fullName evidence="1">LysR family transcriptional regulator, mexEF-oprN operon transcriptional activator</fullName>
    </submittedName>
</protein>